<dbReference type="AlphaFoldDB" id="A0A5N4EGJ3"/>
<feature type="region of interest" description="Disordered" evidence="1">
    <location>
        <begin position="159"/>
        <end position="178"/>
    </location>
</feature>
<name>A0A5N4EGJ3_CAMDR</name>
<evidence type="ECO:0000256" key="1">
    <source>
        <dbReference type="SAM" id="MobiDB-lite"/>
    </source>
</evidence>
<sequence>MCPLQLLPAVYILEALAIKHLFQARKRSSPSRDRTHIAGSGDPLLMLSGLSTSRNHPARYSRPLFTAACCRLLILAGCPTQQTGGLAQPGAIWMRQQRLTTLNDRGSFSLEVSAEPPGREESSTGRGCTLGRLSCGYWWEQLIRGTELETDRSESCGLGTNCSGESREKKEMREEGKGVTVIRRAFSTPPLPSPKAFKDLSDEQ</sequence>
<organism evidence="2 3">
    <name type="scientific">Camelus dromedarius</name>
    <name type="common">Dromedary</name>
    <name type="synonym">Arabian camel</name>
    <dbReference type="NCBI Taxonomy" id="9838"/>
    <lineage>
        <taxon>Eukaryota</taxon>
        <taxon>Metazoa</taxon>
        <taxon>Chordata</taxon>
        <taxon>Craniata</taxon>
        <taxon>Vertebrata</taxon>
        <taxon>Euteleostomi</taxon>
        <taxon>Mammalia</taxon>
        <taxon>Eutheria</taxon>
        <taxon>Laurasiatheria</taxon>
        <taxon>Artiodactyla</taxon>
        <taxon>Tylopoda</taxon>
        <taxon>Camelidae</taxon>
        <taxon>Camelus</taxon>
    </lineage>
</organism>
<evidence type="ECO:0000313" key="3">
    <source>
        <dbReference type="Proteomes" id="UP000299084"/>
    </source>
</evidence>
<feature type="region of interest" description="Disordered" evidence="1">
    <location>
        <begin position="184"/>
        <end position="204"/>
    </location>
</feature>
<accession>A0A5N4EGJ3</accession>
<dbReference type="Proteomes" id="UP000299084">
    <property type="component" value="Unassembled WGS sequence"/>
</dbReference>
<keyword evidence="3" id="KW-1185">Reference proteome</keyword>
<dbReference type="EMBL" id="JWIN03000002">
    <property type="protein sequence ID" value="KAB1282611.1"/>
    <property type="molecule type" value="Genomic_DNA"/>
</dbReference>
<reference evidence="2 3" key="1">
    <citation type="journal article" date="2019" name="Mol. Ecol. Resour.">
        <title>Improving Illumina assemblies with Hi-C and long reads: an example with the North African dromedary.</title>
        <authorList>
            <person name="Elbers J.P."/>
            <person name="Rogers M.F."/>
            <person name="Perelman P.L."/>
            <person name="Proskuryakova A.A."/>
            <person name="Serdyukova N.A."/>
            <person name="Johnson W.E."/>
            <person name="Horin P."/>
            <person name="Corander J."/>
            <person name="Murphy D."/>
            <person name="Burger P.A."/>
        </authorList>
    </citation>
    <scope>NUCLEOTIDE SEQUENCE [LARGE SCALE GENOMIC DNA]</scope>
    <source>
        <strain evidence="2">Drom800</strain>
        <tissue evidence="2">Blood</tissue>
    </source>
</reference>
<comment type="caution">
    <text evidence="2">The sequence shown here is derived from an EMBL/GenBank/DDBJ whole genome shotgun (WGS) entry which is preliminary data.</text>
</comment>
<proteinExistence type="predicted"/>
<protein>
    <submittedName>
        <fullName evidence="2">Uncharacterized protein</fullName>
    </submittedName>
</protein>
<feature type="compositionally biased region" description="Basic and acidic residues" evidence="1">
    <location>
        <begin position="165"/>
        <end position="177"/>
    </location>
</feature>
<evidence type="ECO:0000313" key="2">
    <source>
        <dbReference type="EMBL" id="KAB1282611.1"/>
    </source>
</evidence>
<gene>
    <name evidence="2" type="ORF">Cadr_000001856</name>
</gene>